<dbReference type="InterPro" id="IPR018617">
    <property type="entry name" value="Ima1_N"/>
</dbReference>
<accession>A0A0M5J6C8</accession>
<evidence type="ECO:0000256" key="5">
    <source>
        <dbReference type="ARBA" id="ARBA00023136"/>
    </source>
</evidence>
<keyword evidence="5 8" id="KW-0472">Membrane</keyword>
<dbReference type="OrthoDB" id="5966927at2759"/>
<evidence type="ECO:0000313" key="12">
    <source>
        <dbReference type="Proteomes" id="UP000494163"/>
    </source>
</evidence>
<evidence type="ECO:0000256" key="4">
    <source>
        <dbReference type="ARBA" id="ARBA00022989"/>
    </source>
</evidence>
<feature type="transmembrane region" description="Helical" evidence="8">
    <location>
        <begin position="267"/>
        <end position="287"/>
    </location>
</feature>
<dbReference type="OMA" id="QPHFNRL"/>
<evidence type="ECO:0000256" key="3">
    <source>
        <dbReference type="ARBA" id="ARBA00022692"/>
    </source>
</evidence>
<dbReference type="EMBL" id="CP012528">
    <property type="protein sequence ID" value="ALC49648.1"/>
    <property type="molecule type" value="Genomic_DNA"/>
</dbReference>
<feature type="transmembrane region" description="Helical" evidence="8">
    <location>
        <begin position="197"/>
        <end position="216"/>
    </location>
</feature>
<evidence type="ECO:0000256" key="7">
    <source>
        <dbReference type="SAM" id="MobiDB-lite"/>
    </source>
</evidence>
<reference evidence="11 12" key="1">
    <citation type="submission" date="2015-08" db="EMBL/GenBank/DDBJ databases">
        <title>Ancestral chromatin configuration constrains chromatin evolution on differentiating sex chromosomes in Drosophila.</title>
        <authorList>
            <person name="Zhou Q."/>
            <person name="Bachtrog D."/>
        </authorList>
    </citation>
    <scope>NUCLEOTIDE SEQUENCE [LARGE SCALE GENOMIC DNA]</scope>
    <source>
        <tissue evidence="11">Whole larvae</tissue>
    </source>
</reference>
<dbReference type="Proteomes" id="UP000494163">
    <property type="component" value="Chromosome X"/>
</dbReference>
<evidence type="ECO:0000256" key="8">
    <source>
        <dbReference type="SAM" id="Phobius"/>
    </source>
</evidence>
<dbReference type="GO" id="GO:0051015">
    <property type="term" value="F:actin filament binding"/>
    <property type="evidence" value="ECO:0007669"/>
    <property type="project" value="TreeGrafter"/>
</dbReference>
<feature type="transmembrane region" description="Helical" evidence="8">
    <location>
        <begin position="236"/>
        <end position="255"/>
    </location>
</feature>
<organism evidence="11 12">
    <name type="scientific">Drosophila busckii</name>
    <name type="common">Fruit fly</name>
    <dbReference type="NCBI Taxonomy" id="30019"/>
    <lineage>
        <taxon>Eukaryota</taxon>
        <taxon>Metazoa</taxon>
        <taxon>Ecdysozoa</taxon>
        <taxon>Arthropoda</taxon>
        <taxon>Hexapoda</taxon>
        <taxon>Insecta</taxon>
        <taxon>Pterygota</taxon>
        <taxon>Neoptera</taxon>
        <taxon>Endopterygota</taxon>
        <taxon>Diptera</taxon>
        <taxon>Brachycera</taxon>
        <taxon>Muscomorpha</taxon>
        <taxon>Ephydroidea</taxon>
        <taxon>Drosophilidae</taxon>
        <taxon>Drosophila</taxon>
    </lineage>
</organism>
<name>A0A0M5J6C8_DROBS</name>
<keyword evidence="9" id="KW-0732">Signal</keyword>
<feature type="transmembrane region" description="Helical" evidence="8">
    <location>
        <begin position="299"/>
        <end position="318"/>
    </location>
</feature>
<feature type="compositionally biased region" description="Low complexity" evidence="7">
    <location>
        <begin position="496"/>
        <end position="508"/>
    </location>
</feature>
<evidence type="ECO:0000259" key="10">
    <source>
        <dbReference type="Pfam" id="PF09779"/>
    </source>
</evidence>
<keyword evidence="6" id="KW-0539">Nucleus</keyword>
<keyword evidence="4 8" id="KW-1133">Transmembrane helix</keyword>
<keyword evidence="3 8" id="KW-0812">Transmembrane</keyword>
<feature type="region of interest" description="Disordered" evidence="7">
    <location>
        <begin position="557"/>
        <end position="587"/>
    </location>
</feature>
<gene>
    <name evidence="11" type="ORF">Dbus_chrXg1504</name>
</gene>
<dbReference type="PANTHER" id="PTHR28646:SF1">
    <property type="entry name" value="TRANSMEMBRANE PROTEIN 201"/>
    <property type="match status" value="1"/>
</dbReference>
<evidence type="ECO:0000256" key="6">
    <source>
        <dbReference type="ARBA" id="ARBA00023242"/>
    </source>
</evidence>
<dbReference type="AlphaFoldDB" id="A0A0M5J6C8"/>
<comment type="similarity">
    <text evidence="2">Belongs to the TMEM201 family.</text>
</comment>
<feature type="transmembrane region" description="Helical" evidence="8">
    <location>
        <begin position="339"/>
        <end position="358"/>
    </location>
</feature>
<dbReference type="GO" id="GO:0030473">
    <property type="term" value="P:nuclear migration along microtubule"/>
    <property type="evidence" value="ECO:0007669"/>
    <property type="project" value="TreeGrafter"/>
</dbReference>
<evidence type="ECO:0000256" key="9">
    <source>
        <dbReference type="SAM" id="SignalP"/>
    </source>
</evidence>
<protein>
    <submittedName>
        <fullName evidence="11">CG7744</fullName>
    </submittedName>
</protein>
<comment type="subcellular location">
    <subcellularLocation>
        <location evidence="1">Nucleus inner membrane</location>
        <topology evidence="1">Multi-pass membrane protein</topology>
    </subcellularLocation>
</comment>
<dbReference type="PANTHER" id="PTHR28646">
    <property type="entry name" value="TRANSMEMBRANE PROTEIN 201"/>
    <property type="match status" value="1"/>
</dbReference>
<feature type="domain" description="Ima1 N-terminal" evidence="10">
    <location>
        <begin position="29"/>
        <end position="150"/>
    </location>
</feature>
<sequence length="644" mass="72484">MPILALIFAGALLLHKLYINVRCRYPAKVNCWFCNKDTQVAYTERNSWTCSDCEQYNGFKKDGDYNRDICNDSSRSEQSTNYAMQGTQAAPSMARNNGLCAQCNEAQRLKVEKLAQFEPRHESRFEQELKQYKKQLEQQFQLCASCERHVNKVLCEKKKIVLSSTLLNLYMKGASLLKQPHFKRLARVQQQQRLRRLQRLMLLLSLLQLICLLCSLPPATRAQFEALLGVKLAEPLYFVYSHVLTLLRVLIDYGANFLAEQPRLSKCLLFCSTFIKMLLYSLGLTQLQSSLSVCFIDVYPYAIMALSFVHHLCVGLKFTRVTLLLSLWSSYAMLSLLRLDTYIALLFTLATLCILLYHRSQQQLLHSSHNESVGDSFHRLCADEQLSDDETMSMVSQQLSTANNSLTPSLASPTPTPTASKAFSQVAPSVLSLDSLHLSTAQRMSATPRFRQPPMSPIYADMSGSLMDDGLTSSWQRSSLLKPSSVQRLPTRSTQAPLHHAPPSLLLPSRLPMHQQHHQQQHVSAWVQANCAQPNLLEPPHTGNLLQCYEDKQLSRSSSQSSGFESQPGRPHWDLRLASAPPPASTAKSSFFWEDAAQRPLASPLASPSLIHTNYGNSNNNLQPGDLLRRWMDRNSAATQTSSG</sequence>
<feature type="chain" id="PRO_5005803579" evidence="9">
    <location>
        <begin position="24"/>
        <end position="644"/>
    </location>
</feature>
<feature type="compositionally biased region" description="Low complexity" evidence="7">
    <location>
        <begin position="557"/>
        <end position="567"/>
    </location>
</feature>
<dbReference type="STRING" id="30019.A0A0M5J6C8"/>
<keyword evidence="12" id="KW-1185">Reference proteome</keyword>
<dbReference type="Pfam" id="PF09779">
    <property type="entry name" value="Ima1_N"/>
    <property type="match status" value="1"/>
</dbReference>
<evidence type="ECO:0000313" key="11">
    <source>
        <dbReference type="EMBL" id="ALC49648.1"/>
    </source>
</evidence>
<dbReference type="GO" id="GO:0005521">
    <property type="term" value="F:lamin binding"/>
    <property type="evidence" value="ECO:0007669"/>
    <property type="project" value="TreeGrafter"/>
</dbReference>
<feature type="compositionally biased region" description="Polar residues" evidence="7">
    <location>
        <begin position="482"/>
        <end position="495"/>
    </location>
</feature>
<dbReference type="InterPro" id="IPR040041">
    <property type="entry name" value="TMEM201"/>
</dbReference>
<dbReference type="GO" id="GO:0005637">
    <property type="term" value="C:nuclear inner membrane"/>
    <property type="evidence" value="ECO:0007669"/>
    <property type="project" value="UniProtKB-SubCell"/>
</dbReference>
<evidence type="ECO:0000256" key="1">
    <source>
        <dbReference type="ARBA" id="ARBA00004473"/>
    </source>
</evidence>
<feature type="region of interest" description="Disordered" evidence="7">
    <location>
        <begin position="482"/>
        <end position="508"/>
    </location>
</feature>
<feature type="signal peptide" evidence="9">
    <location>
        <begin position="1"/>
        <end position="23"/>
    </location>
</feature>
<proteinExistence type="inferred from homology"/>
<evidence type="ECO:0000256" key="2">
    <source>
        <dbReference type="ARBA" id="ARBA00007600"/>
    </source>
</evidence>